<evidence type="ECO:0000313" key="2">
    <source>
        <dbReference type="Proteomes" id="UP001589605"/>
    </source>
</evidence>
<proteinExistence type="predicted"/>
<evidence type="ECO:0008006" key="3">
    <source>
        <dbReference type="Google" id="ProtNLM"/>
    </source>
</evidence>
<reference evidence="1 2" key="1">
    <citation type="submission" date="2024-09" db="EMBL/GenBank/DDBJ databases">
        <authorList>
            <person name="Sun Q."/>
            <person name="Mori K."/>
        </authorList>
    </citation>
    <scope>NUCLEOTIDE SEQUENCE [LARGE SCALE GENOMIC DNA]</scope>
    <source>
        <strain evidence="1 2">CECT 8286</strain>
    </source>
</reference>
<protein>
    <recommendedName>
        <fullName evidence="3">SGNH/GDSL hydrolase family protein</fullName>
    </recommendedName>
</protein>
<accession>A0ABV5F085</accession>
<organism evidence="1 2">
    <name type="scientific">Formosa undariae</name>
    <dbReference type="NCBI Taxonomy" id="1325436"/>
    <lineage>
        <taxon>Bacteria</taxon>
        <taxon>Pseudomonadati</taxon>
        <taxon>Bacteroidota</taxon>
        <taxon>Flavobacteriia</taxon>
        <taxon>Flavobacteriales</taxon>
        <taxon>Flavobacteriaceae</taxon>
        <taxon>Formosa</taxon>
    </lineage>
</organism>
<keyword evidence="2" id="KW-1185">Reference proteome</keyword>
<sequence length="307" mass="35644">MKHIKNILTFLVIFLIIGEVLVRLKQAVNDIPQRQIDQYGIQKYIPNQKGFWRGGTHAWHVNELGWPGVLPKDFNNLITIIGDSFIENFMNPENCHQSEYLKQNLERFNFLEAGRSGVSFIESMEISKQLIKYKPITHLIYVKDNDFYESLVEVAPEDDITQYSLKNDALVFGKMKSPGLKKLLYNWKFMYYLYNKKYIVTTLFKTEKATVLEERGGDDAENIALVSDLLDRVKLNYNVSKITLVFHPNSNTNIIEKCKAIGFHTIVLNSDNDERWSFKNDNHWTCYGHERAALQISKALLPIISNN</sequence>
<dbReference type="RefSeq" id="WP_382382010.1">
    <property type="nucleotide sequence ID" value="NZ_JBHMEZ010000003.1"/>
</dbReference>
<gene>
    <name evidence="1" type="ORF">ACFFVB_07040</name>
</gene>
<dbReference type="Proteomes" id="UP001589605">
    <property type="component" value="Unassembled WGS sequence"/>
</dbReference>
<name>A0ABV5F085_9FLAO</name>
<comment type="caution">
    <text evidence="1">The sequence shown here is derived from an EMBL/GenBank/DDBJ whole genome shotgun (WGS) entry which is preliminary data.</text>
</comment>
<evidence type="ECO:0000313" key="1">
    <source>
        <dbReference type="EMBL" id="MFB9052834.1"/>
    </source>
</evidence>
<dbReference type="EMBL" id="JBHMEZ010000003">
    <property type="protein sequence ID" value="MFB9052834.1"/>
    <property type="molecule type" value="Genomic_DNA"/>
</dbReference>